<evidence type="ECO:0000256" key="1">
    <source>
        <dbReference type="SAM" id="Phobius"/>
    </source>
</evidence>
<dbReference type="GO" id="GO:0016705">
    <property type="term" value="F:oxidoreductase activity, acting on paired donors, with incorporation or reduction of molecular oxygen"/>
    <property type="evidence" value="ECO:0007669"/>
    <property type="project" value="InterPro"/>
</dbReference>
<dbReference type="InterPro" id="IPR002401">
    <property type="entry name" value="Cyt_P450_E_grp-I"/>
</dbReference>
<accession>A0A0D2BF44</accession>
<dbReference type="STRING" id="348802.A0A0D2BF44"/>
<organism evidence="2 3">
    <name type="scientific">Exophiala xenobiotica</name>
    <dbReference type="NCBI Taxonomy" id="348802"/>
    <lineage>
        <taxon>Eukaryota</taxon>
        <taxon>Fungi</taxon>
        <taxon>Dikarya</taxon>
        <taxon>Ascomycota</taxon>
        <taxon>Pezizomycotina</taxon>
        <taxon>Eurotiomycetes</taxon>
        <taxon>Chaetothyriomycetidae</taxon>
        <taxon>Chaetothyriales</taxon>
        <taxon>Herpotrichiellaceae</taxon>
        <taxon>Exophiala</taxon>
    </lineage>
</organism>
<gene>
    <name evidence="2" type="ORF">PV05_09617</name>
</gene>
<feature type="transmembrane region" description="Helical" evidence="1">
    <location>
        <begin position="17"/>
        <end position="36"/>
    </location>
</feature>
<name>A0A0D2BF44_9EURO</name>
<dbReference type="InterPro" id="IPR001128">
    <property type="entry name" value="Cyt_P450"/>
</dbReference>
<dbReference type="GO" id="GO:0020037">
    <property type="term" value="F:heme binding"/>
    <property type="evidence" value="ECO:0007669"/>
    <property type="project" value="InterPro"/>
</dbReference>
<dbReference type="GeneID" id="25331525"/>
<reference evidence="2 3" key="1">
    <citation type="submission" date="2015-01" db="EMBL/GenBank/DDBJ databases">
        <title>The Genome Sequence of Exophiala xenobiotica CBS118157.</title>
        <authorList>
            <consortium name="The Broad Institute Genomics Platform"/>
            <person name="Cuomo C."/>
            <person name="de Hoog S."/>
            <person name="Gorbushina A."/>
            <person name="Stielow B."/>
            <person name="Teixiera M."/>
            <person name="Abouelleil A."/>
            <person name="Chapman S.B."/>
            <person name="Priest M."/>
            <person name="Young S.K."/>
            <person name="Wortman J."/>
            <person name="Nusbaum C."/>
            <person name="Birren B."/>
        </authorList>
    </citation>
    <scope>NUCLEOTIDE SEQUENCE [LARGE SCALE GENOMIC DNA]</scope>
    <source>
        <strain evidence="2 3">CBS 118157</strain>
    </source>
</reference>
<dbReference type="InterPro" id="IPR036396">
    <property type="entry name" value="Cyt_P450_sf"/>
</dbReference>
<dbReference type="Gene3D" id="1.10.630.10">
    <property type="entry name" value="Cytochrome P450"/>
    <property type="match status" value="1"/>
</dbReference>
<dbReference type="PRINTS" id="PR00463">
    <property type="entry name" value="EP450I"/>
</dbReference>
<dbReference type="OrthoDB" id="3934656at2759"/>
<dbReference type="PRINTS" id="PR00385">
    <property type="entry name" value="P450"/>
</dbReference>
<proteinExistence type="predicted"/>
<dbReference type="EMBL" id="KN847322">
    <property type="protein sequence ID" value="KIW50831.1"/>
    <property type="molecule type" value="Genomic_DNA"/>
</dbReference>
<dbReference type="PANTHER" id="PTHR24305">
    <property type="entry name" value="CYTOCHROME P450"/>
    <property type="match status" value="1"/>
</dbReference>
<dbReference type="AlphaFoldDB" id="A0A0D2BF44"/>
<dbReference type="SUPFAM" id="SSF48264">
    <property type="entry name" value="Cytochrome P450"/>
    <property type="match status" value="1"/>
</dbReference>
<keyword evidence="3" id="KW-1185">Reference proteome</keyword>
<keyword evidence="1" id="KW-0812">Transmembrane</keyword>
<dbReference type="PANTHER" id="PTHR24305:SF190">
    <property type="entry name" value="P450, PUTATIVE (EUROFUNG)-RELATED"/>
    <property type="match status" value="1"/>
</dbReference>
<dbReference type="GO" id="GO:0005506">
    <property type="term" value="F:iron ion binding"/>
    <property type="evidence" value="ECO:0007669"/>
    <property type="project" value="InterPro"/>
</dbReference>
<dbReference type="InterPro" id="IPR050121">
    <property type="entry name" value="Cytochrome_P450_monoxygenase"/>
</dbReference>
<protein>
    <recommendedName>
        <fullName evidence="4">Pisatin demethylase</fullName>
    </recommendedName>
</protein>
<dbReference type="CDD" id="cd11060">
    <property type="entry name" value="CYP57A1-like"/>
    <property type="match status" value="1"/>
</dbReference>
<dbReference type="Proteomes" id="UP000054342">
    <property type="component" value="Unassembled WGS sequence"/>
</dbReference>
<dbReference type="GO" id="GO:0004497">
    <property type="term" value="F:monooxygenase activity"/>
    <property type="evidence" value="ECO:0007669"/>
    <property type="project" value="InterPro"/>
</dbReference>
<evidence type="ECO:0000313" key="2">
    <source>
        <dbReference type="EMBL" id="KIW50831.1"/>
    </source>
</evidence>
<dbReference type="HOGENOM" id="CLU_001570_14_0_1"/>
<dbReference type="Pfam" id="PF00067">
    <property type="entry name" value="p450"/>
    <property type="match status" value="1"/>
</dbReference>
<keyword evidence="1" id="KW-1133">Transmembrane helix</keyword>
<evidence type="ECO:0008006" key="4">
    <source>
        <dbReference type="Google" id="ProtNLM"/>
    </source>
</evidence>
<sequence>MALTVSDSVAVFGSPRYLSIVVAVATLVLLLLTRYIRRLLFVTPKSVPGPFLARLSRLWYLIQVRRGDWHKVILQQHRKYGPVVRIAPNYYSIDDPSAIKIIYGTGTKFVKGPWYSVVGDPSVPIRDIFTDVDPKSHAAHRRQIASLYAVTSLLKMEPNVDECITELDARFAEITRTGNVINLQWWLQCYAFDVIGSISFGSRFGFLDNGEDPLDLIPALHGGMSYSATVGIYPEWHIQIFNLMKRLGTNPMVKTFSFAREKIEERQRAIKGGNVPDSQIDDFLTKVLRQHQDDPVAFPMAKVFTTCMQNVGAGSDTTSISLSGIMWFLITNPGPLAKLRAEIDEMTAQGRLSDPPTFAESQAMPYFQAVIQEALRMHPAAAFPLVRIVPEGGAVIAGKFFPAGASVAANCWVAHYNRQVWGDDVHEFRPERWLGDKDEVAAMSRYWIPVSDTLSCLLPI</sequence>
<dbReference type="RefSeq" id="XP_013311415.1">
    <property type="nucleotide sequence ID" value="XM_013455961.1"/>
</dbReference>
<keyword evidence="1" id="KW-0472">Membrane</keyword>
<evidence type="ECO:0000313" key="3">
    <source>
        <dbReference type="Proteomes" id="UP000054342"/>
    </source>
</evidence>